<gene>
    <name evidence="2" type="ORF">V8V93_14525</name>
</gene>
<keyword evidence="1" id="KW-1133">Transmembrane helix</keyword>
<evidence type="ECO:0000313" key="3">
    <source>
        <dbReference type="Proteomes" id="UP001385389"/>
    </source>
</evidence>
<dbReference type="NCBIfam" id="TIGR02595">
    <property type="entry name" value="PEP_CTERM"/>
    <property type="match status" value="1"/>
</dbReference>
<protein>
    <submittedName>
        <fullName evidence="2">PEP-CTERM sorting domain-containing protein</fullName>
    </submittedName>
</protein>
<dbReference type="Proteomes" id="UP001385389">
    <property type="component" value="Chromosome"/>
</dbReference>
<keyword evidence="1" id="KW-0472">Membrane</keyword>
<sequence>MDTLSANLFSFNFEGIDTLVLSASGGTDYAANEGGAGALLVMDDFTYNEPVATPAPEPPTVALLPAGFTGLAGFGLLKRRRG</sequence>
<name>A0ABZ2ISH2_9BACT</name>
<reference evidence="2 3" key="1">
    <citation type="submission" date="2024-03" db="EMBL/GenBank/DDBJ databases">
        <title>Phenotype and Genome Characterization of a Sulfate-Reducing Bacterium Pseudodesulfovibrio sp. strain 5S69, isolated from Petroleum Reservoir in Tatarstan (Russia).</title>
        <authorList>
            <person name="Bidzhieva S.K."/>
            <person name="Kadnikov V."/>
            <person name="Tourova T.P."/>
            <person name="Samigullina S.R."/>
            <person name="Sokolova D.S."/>
            <person name="Poltaraus A.B."/>
            <person name="Avtukh A.N."/>
            <person name="Tereshina V.M."/>
            <person name="Mardanov A.V."/>
            <person name="Nazina T.N."/>
        </authorList>
    </citation>
    <scope>NUCLEOTIDE SEQUENCE [LARGE SCALE GENOMIC DNA]</scope>
    <source>
        <strain evidence="2 3">5S69</strain>
    </source>
</reference>
<dbReference type="InterPro" id="IPR013424">
    <property type="entry name" value="Ice-binding_C"/>
</dbReference>
<organism evidence="2 3">
    <name type="scientific">Pseudodesulfovibrio methanolicus</name>
    <dbReference type="NCBI Taxonomy" id="3126690"/>
    <lineage>
        <taxon>Bacteria</taxon>
        <taxon>Pseudomonadati</taxon>
        <taxon>Thermodesulfobacteriota</taxon>
        <taxon>Desulfovibrionia</taxon>
        <taxon>Desulfovibrionales</taxon>
        <taxon>Desulfovibrionaceae</taxon>
    </lineage>
</organism>
<proteinExistence type="predicted"/>
<evidence type="ECO:0000256" key="1">
    <source>
        <dbReference type="SAM" id="Phobius"/>
    </source>
</evidence>
<dbReference type="RefSeq" id="WP_338667313.1">
    <property type="nucleotide sequence ID" value="NZ_CP146609.1"/>
</dbReference>
<keyword evidence="3" id="KW-1185">Reference proteome</keyword>
<keyword evidence="1" id="KW-0812">Transmembrane</keyword>
<dbReference type="EMBL" id="CP146609">
    <property type="protein sequence ID" value="WWX21650.1"/>
    <property type="molecule type" value="Genomic_DNA"/>
</dbReference>
<accession>A0ABZ2ISH2</accession>
<feature type="transmembrane region" description="Helical" evidence="1">
    <location>
        <begin position="60"/>
        <end position="77"/>
    </location>
</feature>
<evidence type="ECO:0000313" key="2">
    <source>
        <dbReference type="EMBL" id="WWX21650.1"/>
    </source>
</evidence>